<keyword evidence="8" id="KW-1133">Transmembrane helix</keyword>
<evidence type="ECO:0000313" key="12">
    <source>
        <dbReference type="Proteomes" id="UP000603317"/>
    </source>
</evidence>
<protein>
    <recommendedName>
        <fullName evidence="10">Flagellar protein FliL</fullName>
    </recommendedName>
</protein>
<evidence type="ECO:0000256" key="2">
    <source>
        <dbReference type="ARBA" id="ARBA00004162"/>
    </source>
</evidence>
<comment type="function">
    <text evidence="1 10">Controls the rotational direction of flagella during chemotaxis.</text>
</comment>
<evidence type="ECO:0000256" key="10">
    <source>
        <dbReference type="RuleBase" id="RU364125"/>
    </source>
</evidence>
<keyword evidence="10" id="KW-0997">Cell inner membrane</keyword>
<keyword evidence="7 10" id="KW-0283">Flagellar rotation</keyword>
<evidence type="ECO:0000313" key="11">
    <source>
        <dbReference type="EMBL" id="GFZ96295.1"/>
    </source>
</evidence>
<comment type="subcellular location">
    <subcellularLocation>
        <location evidence="10">Cell inner membrane</location>
    </subcellularLocation>
    <subcellularLocation>
        <location evidence="2">Cell membrane</location>
        <topology evidence="2">Single-pass membrane protein</topology>
    </subcellularLocation>
</comment>
<gene>
    <name evidence="11" type="ORF">GCM10010923_00100</name>
</gene>
<proteinExistence type="inferred from homology"/>
<evidence type="ECO:0000256" key="9">
    <source>
        <dbReference type="ARBA" id="ARBA00023136"/>
    </source>
</evidence>
<dbReference type="Pfam" id="PF03748">
    <property type="entry name" value="FliL"/>
    <property type="match status" value="1"/>
</dbReference>
<evidence type="ECO:0000256" key="7">
    <source>
        <dbReference type="ARBA" id="ARBA00022779"/>
    </source>
</evidence>
<dbReference type="RefSeq" id="WP_188640763.1">
    <property type="nucleotide sequence ID" value="NZ_BMID01000001.1"/>
</dbReference>
<evidence type="ECO:0000256" key="4">
    <source>
        <dbReference type="ARBA" id="ARBA00022475"/>
    </source>
</evidence>
<reference evidence="12" key="1">
    <citation type="journal article" date="2019" name="Int. J. Syst. Evol. Microbiol.">
        <title>The Global Catalogue of Microorganisms (GCM) 10K type strain sequencing project: providing services to taxonomists for standard genome sequencing and annotation.</title>
        <authorList>
            <consortium name="The Broad Institute Genomics Platform"/>
            <consortium name="The Broad Institute Genome Sequencing Center for Infectious Disease"/>
            <person name="Wu L."/>
            <person name="Ma J."/>
        </authorList>
    </citation>
    <scope>NUCLEOTIDE SEQUENCE [LARGE SCALE GENOMIC DNA]</scope>
    <source>
        <strain evidence="12">CGMCC 1.15297</strain>
    </source>
</reference>
<keyword evidence="12" id="KW-1185">Reference proteome</keyword>
<keyword evidence="5 10" id="KW-0145">Chemotaxis</keyword>
<accession>A0ABQ1F1B0</accession>
<keyword evidence="4" id="KW-1003">Cell membrane</keyword>
<dbReference type="InterPro" id="IPR005503">
    <property type="entry name" value="FliL"/>
</dbReference>
<organism evidence="11 12">
    <name type="scientific">Blastomonas marina</name>
    <dbReference type="NCBI Taxonomy" id="1867408"/>
    <lineage>
        <taxon>Bacteria</taxon>
        <taxon>Pseudomonadati</taxon>
        <taxon>Pseudomonadota</taxon>
        <taxon>Alphaproteobacteria</taxon>
        <taxon>Sphingomonadales</taxon>
        <taxon>Sphingomonadaceae</taxon>
        <taxon>Blastomonas</taxon>
    </lineage>
</organism>
<dbReference type="PANTHER" id="PTHR35091">
    <property type="entry name" value="FLAGELLAR PROTEIN FLIL"/>
    <property type="match status" value="1"/>
</dbReference>
<evidence type="ECO:0000256" key="3">
    <source>
        <dbReference type="ARBA" id="ARBA00008281"/>
    </source>
</evidence>
<keyword evidence="6" id="KW-0812">Transmembrane</keyword>
<evidence type="ECO:0000256" key="1">
    <source>
        <dbReference type="ARBA" id="ARBA00002254"/>
    </source>
</evidence>
<dbReference type="PANTHER" id="PTHR35091:SF2">
    <property type="entry name" value="FLAGELLAR PROTEIN FLIL"/>
    <property type="match status" value="1"/>
</dbReference>
<evidence type="ECO:0000256" key="6">
    <source>
        <dbReference type="ARBA" id="ARBA00022692"/>
    </source>
</evidence>
<comment type="caution">
    <text evidence="11">The sequence shown here is derived from an EMBL/GenBank/DDBJ whole genome shotgun (WGS) entry which is preliminary data.</text>
</comment>
<dbReference type="EMBL" id="BMID01000001">
    <property type="protein sequence ID" value="GFZ96295.1"/>
    <property type="molecule type" value="Genomic_DNA"/>
</dbReference>
<evidence type="ECO:0000256" key="8">
    <source>
        <dbReference type="ARBA" id="ARBA00022989"/>
    </source>
</evidence>
<keyword evidence="9 10" id="KW-0472">Membrane</keyword>
<sequence>MSDAETTPKKKGGKMKKVLIATIGLVLIGGAGGAGGFYYAGAFGGDAAEEKPDHPKLVLKDGSQIDAPPGDGTGNLKDKAKYQVTYHPIEGSFTSNLRGGSGFAQAEIAVSTFYDERVVAALTEHDFAIRDSIVMELAESNGQELETGAGKKELAQRLRNSINQVLVEKTGFGGIDSIYFTKLVLQ</sequence>
<dbReference type="Proteomes" id="UP000603317">
    <property type="component" value="Unassembled WGS sequence"/>
</dbReference>
<name>A0ABQ1F1B0_9SPHN</name>
<comment type="similarity">
    <text evidence="3 10">Belongs to the FliL family.</text>
</comment>
<evidence type="ECO:0000256" key="5">
    <source>
        <dbReference type="ARBA" id="ARBA00022500"/>
    </source>
</evidence>